<protein>
    <submittedName>
        <fullName evidence="2">Maleylpyruvate isomerase family mycothiol-dependent enzyme</fullName>
    </submittedName>
</protein>
<accession>A0ABV1VK01</accession>
<dbReference type="InterPro" id="IPR034660">
    <property type="entry name" value="DinB/YfiT-like"/>
</dbReference>
<evidence type="ECO:0000313" key="3">
    <source>
        <dbReference type="Proteomes" id="UP001490330"/>
    </source>
</evidence>
<feature type="domain" description="Mycothiol-dependent maleylpyruvate isomerase metal-binding" evidence="1">
    <location>
        <begin position="13"/>
        <end position="148"/>
    </location>
</feature>
<gene>
    <name evidence="2" type="ORF">ABT322_24285</name>
</gene>
<dbReference type="InterPro" id="IPR017517">
    <property type="entry name" value="Maleyloyr_isom"/>
</dbReference>
<dbReference type="SUPFAM" id="SSF109854">
    <property type="entry name" value="DinB/YfiT-like putative metalloenzymes"/>
    <property type="match status" value="1"/>
</dbReference>
<sequence length="211" mass="22383">MSRTAQDARRWMRQGTDLFLDAASRLDEAALAEPTTLPGWTRRHLVAHVAANADALGNLVRWAATGERTPMYAGPQERAAGIERGAALPAAELLGRLRDSAARLDTAMAALTPEQWAHEVVTAQGRTVPATELPWLRAREACVHAVDLGTGVGFADLPADFLAALGDDVRAKRGLAELPAEVAGAPLADVTAWLAGRPHPLTTAPDLGPWL</sequence>
<dbReference type="Gene3D" id="1.20.120.450">
    <property type="entry name" value="dinb family like domain"/>
    <property type="match status" value="1"/>
</dbReference>
<dbReference type="RefSeq" id="WP_350720782.1">
    <property type="nucleotide sequence ID" value="NZ_JBEPCO010000021.1"/>
</dbReference>
<comment type="caution">
    <text evidence="2">The sequence shown here is derived from an EMBL/GenBank/DDBJ whole genome shotgun (WGS) entry which is preliminary data.</text>
</comment>
<dbReference type="NCBIfam" id="TIGR03083">
    <property type="entry name" value="maleylpyruvate isomerase family mycothiol-dependent enzyme"/>
    <property type="match status" value="1"/>
</dbReference>
<dbReference type="Proteomes" id="UP001490330">
    <property type="component" value="Unassembled WGS sequence"/>
</dbReference>
<evidence type="ECO:0000259" key="1">
    <source>
        <dbReference type="Pfam" id="PF11716"/>
    </source>
</evidence>
<organism evidence="2 3">
    <name type="scientific">Streptomyces flaveolus</name>
    <dbReference type="NCBI Taxonomy" id="67297"/>
    <lineage>
        <taxon>Bacteria</taxon>
        <taxon>Bacillati</taxon>
        <taxon>Actinomycetota</taxon>
        <taxon>Actinomycetes</taxon>
        <taxon>Kitasatosporales</taxon>
        <taxon>Streptomycetaceae</taxon>
        <taxon>Streptomyces</taxon>
    </lineage>
</organism>
<keyword evidence="3" id="KW-1185">Reference proteome</keyword>
<dbReference type="Pfam" id="PF11716">
    <property type="entry name" value="MDMPI_N"/>
    <property type="match status" value="1"/>
</dbReference>
<dbReference type="GO" id="GO:0016853">
    <property type="term" value="F:isomerase activity"/>
    <property type="evidence" value="ECO:0007669"/>
    <property type="project" value="UniProtKB-KW"/>
</dbReference>
<name>A0ABV1VK01_9ACTN</name>
<reference evidence="2 3" key="1">
    <citation type="submission" date="2024-06" db="EMBL/GenBank/DDBJ databases">
        <title>The Natural Products Discovery Center: Release of the First 8490 Sequenced Strains for Exploring Actinobacteria Biosynthetic Diversity.</title>
        <authorList>
            <person name="Kalkreuter E."/>
            <person name="Kautsar S.A."/>
            <person name="Yang D."/>
            <person name="Bader C.D."/>
            <person name="Teijaro C.N."/>
            <person name="Fluegel L."/>
            <person name="Davis C.M."/>
            <person name="Simpson J.R."/>
            <person name="Lauterbach L."/>
            <person name="Steele A.D."/>
            <person name="Gui C."/>
            <person name="Meng S."/>
            <person name="Li G."/>
            <person name="Viehrig K."/>
            <person name="Ye F."/>
            <person name="Su P."/>
            <person name="Kiefer A.F."/>
            <person name="Nichols A."/>
            <person name="Cepeda A.J."/>
            <person name="Yan W."/>
            <person name="Fan B."/>
            <person name="Jiang Y."/>
            <person name="Adhikari A."/>
            <person name="Zheng C.-J."/>
            <person name="Schuster L."/>
            <person name="Cowan T.M."/>
            <person name="Smanski M.J."/>
            <person name="Chevrette M.G."/>
            <person name="De Carvalho L.P.S."/>
            <person name="Shen B."/>
        </authorList>
    </citation>
    <scope>NUCLEOTIDE SEQUENCE [LARGE SCALE GENOMIC DNA]</scope>
    <source>
        <strain evidence="2 3">NPDC000632</strain>
    </source>
</reference>
<keyword evidence="2" id="KW-0413">Isomerase</keyword>
<proteinExistence type="predicted"/>
<dbReference type="InterPro" id="IPR024344">
    <property type="entry name" value="MDMPI_metal-binding"/>
</dbReference>
<dbReference type="EMBL" id="JBEPCV010000025">
    <property type="protein sequence ID" value="MER6906799.1"/>
    <property type="molecule type" value="Genomic_DNA"/>
</dbReference>
<evidence type="ECO:0000313" key="2">
    <source>
        <dbReference type="EMBL" id="MER6906799.1"/>
    </source>
</evidence>